<dbReference type="Gene3D" id="1.10.600.10">
    <property type="entry name" value="Farnesyl Diphosphate Synthase"/>
    <property type="match status" value="1"/>
</dbReference>
<gene>
    <name evidence="1" type="ORF">LSINAPIS_LOCUS1235</name>
</gene>
<dbReference type="Proteomes" id="UP000324832">
    <property type="component" value="Unassembled WGS sequence"/>
</dbReference>
<dbReference type="EMBL" id="FZQP02000161">
    <property type="protein sequence ID" value="VVC87696.1"/>
    <property type="molecule type" value="Genomic_DNA"/>
</dbReference>
<feature type="non-terminal residue" evidence="1">
    <location>
        <position position="69"/>
    </location>
</feature>
<reference evidence="1 2" key="1">
    <citation type="submission" date="2017-07" db="EMBL/GenBank/DDBJ databases">
        <authorList>
            <person name="Talla V."/>
            <person name="Backstrom N."/>
        </authorList>
    </citation>
    <scope>NUCLEOTIDE SEQUENCE [LARGE SCALE GENOMIC DNA]</scope>
</reference>
<sequence length="69" mass="8135">KVDPRYFCEDLTEGKFTLPIIHAAQQEGGEQHTRDPELKKYCVSLLEKLGSIKYTRDKIIELENWIRDQ</sequence>
<evidence type="ECO:0000313" key="1">
    <source>
        <dbReference type="EMBL" id="VVC87696.1"/>
    </source>
</evidence>
<protein>
    <submittedName>
        <fullName evidence="1">Uncharacterized protein</fullName>
    </submittedName>
</protein>
<organism evidence="1 2">
    <name type="scientific">Leptidea sinapis</name>
    <dbReference type="NCBI Taxonomy" id="189913"/>
    <lineage>
        <taxon>Eukaryota</taxon>
        <taxon>Metazoa</taxon>
        <taxon>Ecdysozoa</taxon>
        <taxon>Arthropoda</taxon>
        <taxon>Hexapoda</taxon>
        <taxon>Insecta</taxon>
        <taxon>Pterygota</taxon>
        <taxon>Neoptera</taxon>
        <taxon>Endopterygota</taxon>
        <taxon>Lepidoptera</taxon>
        <taxon>Glossata</taxon>
        <taxon>Ditrysia</taxon>
        <taxon>Papilionoidea</taxon>
        <taxon>Pieridae</taxon>
        <taxon>Dismorphiinae</taxon>
        <taxon>Leptidea</taxon>
    </lineage>
</organism>
<evidence type="ECO:0000313" key="2">
    <source>
        <dbReference type="Proteomes" id="UP000324832"/>
    </source>
</evidence>
<keyword evidence="2" id="KW-1185">Reference proteome</keyword>
<feature type="non-terminal residue" evidence="1">
    <location>
        <position position="1"/>
    </location>
</feature>
<accession>A0A5E4PS47</accession>
<name>A0A5E4PS47_9NEOP</name>
<dbReference type="AlphaFoldDB" id="A0A5E4PS47"/>
<dbReference type="SUPFAM" id="SSF48576">
    <property type="entry name" value="Terpenoid synthases"/>
    <property type="match status" value="1"/>
</dbReference>
<dbReference type="InterPro" id="IPR008949">
    <property type="entry name" value="Isoprenoid_synthase_dom_sf"/>
</dbReference>
<proteinExistence type="predicted"/>